<sequence>MSSRTGTRVDWFFLPSDVPGTTIFGRVFWAFGPAIEGMDPGPVDDSHLYLQATHRSQSIWDISSTVVLSCRRREAASQRTIPFDQRIAPYLEAAGFLGVSQVGFMQLDWHLITALVERWRPETHTFHMPCGECTITLQDVAVQLGLPVDGEPLTRSLR</sequence>
<dbReference type="AlphaFoldDB" id="A0A9I9E3X9"/>
<evidence type="ECO:0000259" key="1">
    <source>
        <dbReference type="Pfam" id="PF10536"/>
    </source>
</evidence>
<dbReference type="PANTHER" id="PTHR46033">
    <property type="entry name" value="PROTEIN MAIN-LIKE 2"/>
    <property type="match status" value="1"/>
</dbReference>
<dbReference type="EnsemblPlants" id="MELO3C028357.2.1">
    <property type="protein sequence ID" value="MELO3C028357.2.1"/>
    <property type="gene ID" value="MELO3C028357.2"/>
</dbReference>
<dbReference type="Pfam" id="PF10536">
    <property type="entry name" value="PMD"/>
    <property type="match status" value="1"/>
</dbReference>
<dbReference type="GO" id="GO:0010073">
    <property type="term" value="P:meristem maintenance"/>
    <property type="evidence" value="ECO:0007669"/>
    <property type="project" value="InterPro"/>
</dbReference>
<dbReference type="InterPro" id="IPR019557">
    <property type="entry name" value="AminoTfrase-like_pln_mobile"/>
</dbReference>
<reference evidence="2" key="1">
    <citation type="submission" date="2023-03" db="UniProtKB">
        <authorList>
            <consortium name="EnsemblPlants"/>
        </authorList>
    </citation>
    <scope>IDENTIFICATION</scope>
</reference>
<name>A0A9I9E3X9_CUCME</name>
<organism evidence="2">
    <name type="scientific">Cucumis melo</name>
    <name type="common">Muskmelon</name>
    <dbReference type="NCBI Taxonomy" id="3656"/>
    <lineage>
        <taxon>Eukaryota</taxon>
        <taxon>Viridiplantae</taxon>
        <taxon>Streptophyta</taxon>
        <taxon>Embryophyta</taxon>
        <taxon>Tracheophyta</taxon>
        <taxon>Spermatophyta</taxon>
        <taxon>Magnoliopsida</taxon>
        <taxon>eudicotyledons</taxon>
        <taxon>Gunneridae</taxon>
        <taxon>Pentapetalae</taxon>
        <taxon>rosids</taxon>
        <taxon>fabids</taxon>
        <taxon>Cucurbitales</taxon>
        <taxon>Cucurbitaceae</taxon>
        <taxon>Benincaseae</taxon>
        <taxon>Cucumis</taxon>
    </lineage>
</organism>
<evidence type="ECO:0000313" key="2">
    <source>
        <dbReference type="EnsemblPlants" id="MELO3C028357.2.1"/>
    </source>
</evidence>
<accession>A0A9I9E3X9</accession>
<proteinExistence type="predicted"/>
<feature type="domain" description="Aminotransferase-like plant mobile" evidence="1">
    <location>
        <begin position="95"/>
        <end position="157"/>
    </location>
</feature>
<dbReference type="Gramene" id="MELO3C028357.2.1">
    <property type="protein sequence ID" value="MELO3C028357.2.1"/>
    <property type="gene ID" value="MELO3C028357.2"/>
</dbReference>
<dbReference type="PANTHER" id="PTHR46033:SF8">
    <property type="entry name" value="PROTEIN MAINTENANCE OF MERISTEMS-LIKE"/>
    <property type="match status" value="1"/>
</dbReference>
<protein>
    <recommendedName>
        <fullName evidence="1">Aminotransferase-like plant mobile domain-containing protein</fullName>
    </recommendedName>
</protein>
<dbReference type="InterPro" id="IPR044824">
    <property type="entry name" value="MAIN-like"/>
</dbReference>